<evidence type="ECO:0000256" key="1">
    <source>
        <dbReference type="SAM" id="MobiDB-lite"/>
    </source>
</evidence>
<accession>A0A1D9ID13</accession>
<feature type="region of interest" description="Disordered" evidence="1">
    <location>
        <begin position="22"/>
        <end position="45"/>
    </location>
</feature>
<sequence>MRKRCKLLLSALALTLASTCAGAAPTERDNDRPATPPFAADPGDESRACFRSIDFVLKEAINSRFQDRETLDTAHRRIEEKQSTMPTPPQVAAMTRNIVSHVYSPDFSALYHPDSAQQVTQEIAALMTVQFCQGRAR</sequence>
<dbReference type="Proteomes" id="UP000177515">
    <property type="component" value="Chromosome 2"/>
</dbReference>
<keyword evidence="4" id="KW-1185">Reference proteome</keyword>
<keyword evidence="2" id="KW-0732">Signal</keyword>
<gene>
    <name evidence="3" type="ORF">BKK80_30710</name>
</gene>
<evidence type="ECO:0008006" key="5">
    <source>
        <dbReference type="Google" id="ProtNLM"/>
    </source>
</evidence>
<dbReference type="EMBL" id="CP017755">
    <property type="protein sequence ID" value="AOZ10034.1"/>
    <property type="molecule type" value="Genomic_DNA"/>
</dbReference>
<evidence type="ECO:0000313" key="4">
    <source>
        <dbReference type="Proteomes" id="UP000177515"/>
    </source>
</evidence>
<feature type="signal peptide" evidence="2">
    <location>
        <begin position="1"/>
        <end position="23"/>
    </location>
</feature>
<dbReference type="RefSeq" id="WP_071072559.1">
    <property type="nucleotide sequence ID" value="NZ_CP017755.1"/>
</dbReference>
<feature type="chain" id="PRO_5045940336" description="Lipoprotein" evidence="2">
    <location>
        <begin position="24"/>
        <end position="137"/>
    </location>
</feature>
<evidence type="ECO:0000313" key="3">
    <source>
        <dbReference type="EMBL" id="AOZ10034.1"/>
    </source>
</evidence>
<reference evidence="3 4" key="1">
    <citation type="submission" date="2016-10" db="EMBL/GenBank/DDBJ databases">
        <title>Complete genome sequences of three Cupriavidus strains isolated from various Malaysian environments.</title>
        <authorList>
            <person name="Abdullah A.A.-A."/>
            <person name="Shafie N.A.H."/>
            <person name="Lau N.S."/>
        </authorList>
    </citation>
    <scope>NUCLEOTIDE SEQUENCE [LARGE SCALE GENOMIC DNA]</scope>
    <source>
        <strain evidence="3 4">USMAA1020</strain>
    </source>
</reference>
<organism evidence="3 4">
    <name type="scientific">Cupriavidus malaysiensis</name>
    <dbReference type="NCBI Taxonomy" id="367825"/>
    <lineage>
        <taxon>Bacteria</taxon>
        <taxon>Pseudomonadati</taxon>
        <taxon>Pseudomonadota</taxon>
        <taxon>Betaproteobacteria</taxon>
        <taxon>Burkholderiales</taxon>
        <taxon>Burkholderiaceae</taxon>
        <taxon>Cupriavidus</taxon>
    </lineage>
</organism>
<proteinExistence type="predicted"/>
<protein>
    <recommendedName>
        <fullName evidence="5">Lipoprotein</fullName>
    </recommendedName>
</protein>
<name>A0A1D9ID13_9BURK</name>
<evidence type="ECO:0000256" key="2">
    <source>
        <dbReference type="SAM" id="SignalP"/>
    </source>
</evidence>